<evidence type="ECO:0000313" key="3">
    <source>
        <dbReference type="Proteomes" id="UP000721844"/>
    </source>
</evidence>
<accession>A0A964E6H9</accession>
<dbReference type="RefSeq" id="WP_227310248.1">
    <property type="nucleotide sequence ID" value="NZ_JAESVA010000014.1"/>
</dbReference>
<dbReference type="PANTHER" id="PTHR12110">
    <property type="entry name" value="HYDROXYPYRUVATE ISOMERASE"/>
    <property type="match status" value="1"/>
</dbReference>
<dbReference type="PANTHER" id="PTHR12110:SF41">
    <property type="entry name" value="INOSOSE DEHYDRATASE"/>
    <property type="match status" value="1"/>
</dbReference>
<evidence type="ECO:0000313" key="2">
    <source>
        <dbReference type="EMBL" id="MCB8883591.1"/>
    </source>
</evidence>
<dbReference type="InterPro" id="IPR050312">
    <property type="entry name" value="IolE/XylAMocC-like"/>
</dbReference>
<reference evidence="2 3" key="1">
    <citation type="journal article" date="2021" name="Microorganisms">
        <title>Acidisoma silvae sp. nov. and Acidisomacellulosilytica sp. nov., Two Acidophilic Bacteria Isolated from Decaying Wood, Hydrolyzing Cellulose and Producing Poly-3-hydroxybutyrate.</title>
        <authorList>
            <person name="Mieszkin S."/>
            <person name="Pouder E."/>
            <person name="Uroz S."/>
            <person name="Simon-Colin C."/>
            <person name="Alain K."/>
        </authorList>
    </citation>
    <scope>NUCLEOTIDE SEQUENCE [LARGE SCALE GENOMIC DNA]</scope>
    <source>
        <strain evidence="2 3">HW T5.17</strain>
    </source>
</reference>
<name>A0A964E6H9_9PROT</name>
<organism evidence="2 3">
    <name type="scientific">Acidisoma cellulosilyticum</name>
    <dbReference type="NCBI Taxonomy" id="2802395"/>
    <lineage>
        <taxon>Bacteria</taxon>
        <taxon>Pseudomonadati</taxon>
        <taxon>Pseudomonadota</taxon>
        <taxon>Alphaproteobacteria</taxon>
        <taxon>Acetobacterales</taxon>
        <taxon>Acidocellaceae</taxon>
        <taxon>Acidisoma</taxon>
    </lineage>
</organism>
<evidence type="ECO:0000259" key="1">
    <source>
        <dbReference type="Pfam" id="PF01261"/>
    </source>
</evidence>
<protein>
    <submittedName>
        <fullName evidence="2">TIM barrel protein</fullName>
    </submittedName>
</protein>
<feature type="domain" description="Xylose isomerase-like TIM barrel" evidence="1">
    <location>
        <begin position="42"/>
        <end position="286"/>
    </location>
</feature>
<dbReference type="AlphaFoldDB" id="A0A964E6H9"/>
<proteinExistence type="predicted"/>
<dbReference type="InterPro" id="IPR036237">
    <property type="entry name" value="Xyl_isomerase-like_sf"/>
</dbReference>
<keyword evidence="3" id="KW-1185">Reference proteome</keyword>
<comment type="caution">
    <text evidence="2">The sequence shown here is derived from an EMBL/GenBank/DDBJ whole genome shotgun (WGS) entry which is preliminary data.</text>
</comment>
<dbReference type="EMBL" id="JAESVA010000014">
    <property type="protein sequence ID" value="MCB8883591.1"/>
    <property type="molecule type" value="Genomic_DNA"/>
</dbReference>
<dbReference type="Gene3D" id="3.20.20.150">
    <property type="entry name" value="Divalent-metal-dependent TIM barrel enzymes"/>
    <property type="match status" value="1"/>
</dbReference>
<dbReference type="Pfam" id="PF01261">
    <property type="entry name" value="AP_endonuc_2"/>
    <property type="match status" value="1"/>
</dbReference>
<dbReference type="InterPro" id="IPR013022">
    <property type="entry name" value="Xyl_isomerase-like_TIM-brl"/>
</dbReference>
<dbReference type="Proteomes" id="UP000721844">
    <property type="component" value="Unassembled WGS sequence"/>
</dbReference>
<dbReference type="SUPFAM" id="SSF51658">
    <property type="entry name" value="Xylose isomerase-like"/>
    <property type="match status" value="1"/>
</dbReference>
<gene>
    <name evidence="2" type="ORF">ACELLULO517_25305</name>
</gene>
<sequence>MMTLPPNPAPRIVIANAPVSFGAFEVTVGIDPHTPDALAVLDSVADAGYRGIDLGPVGYFGEGAALADRLAARGLGLSGAYLELPYSEPAALQAMQPELDSLLDALDAVKDIGLLPPRPTLGDFSTLARRARPGQAVKDLSLGLDAAGFARFVSGIERTADYCRGRGYEPTFHNETGTFIEAPWEIERMLEHTSVGLCLDTGHLIIGGGDPVSALRDWGPRINHLHLKDARRAVIADIVRDAAPAEAIWDRGAFCALGQGDVPLDAVLALILEQFTGWLVVEQDILPDPSGIATPAADQHANLAFLRARGF</sequence>